<evidence type="ECO:0000313" key="2">
    <source>
        <dbReference type="EMBL" id="TNV80211.1"/>
    </source>
</evidence>
<gene>
    <name evidence="2" type="ORF">FGO68_gene9446</name>
</gene>
<name>A0A8J8T3J2_HALGN</name>
<evidence type="ECO:0000313" key="3">
    <source>
        <dbReference type="Proteomes" id="UP000785679"/>
    </source>
</evidence>
<organism evidence="2 3">
    <name type="scientific">Halteria grandinella</name>
    <dbReference type="NCBI Taxonomy" id="5974"/>
    <lineage>
        <taxon>Eukaryota</taxon>
        <taxon>Sar</taxon>
        <taxon>Alveolata</taxon>
        <taxon>Ciliophora</taxon>
        <taxon>Intramacronucleata</taxon>
        <taxon>Spirotrichea</taxon>
        <taxon>Stichotrichia</taxon>
        <taxon>Sporadotrichida</taxon>
        <taxon>Halteriidae</taxon>
        <taxon>Halteria</taxon>
    </lineage>
</organism>
<proteinExistence type="predicted"/>
<feature type="region of interest" description="Disordered" evidence="1">
    <location>
        <begin position="151"/>
        <end position="172"/>
    </location>
</feature>
<comment type="caution">
    <text evidence="2">The sequence shown here is derived from an EMBL/GenBank/DDBJ whole genome shotgun (WGS) entry which is preliminary data.</text>
</comment>
<dbReference type="AlphaFoldDB" id="A0A8J8T3J2"/>
<keyword evidence="3" id="KW-1185">Reference proteome</keyword>
<dbReference type="EMBL" id="RRYP01007815">
    <property type="protein sequence ID" value="TNV80211.1"/>
    <property type="molecule type" value="Genomic_DNA"/>
</dbReference>
<sequence>MLTRKSGLLEGVSTRHHYLSRETDSSQPSPNKVKTPYKSPRKLGKASESVHWQGLQIKSLQPTKILREMGERETPQRHFSRKYKSYAHNQAISIQNKSGIEGESQKLTNEVELNWQVERALKKGRETFRHTTYGSVGDVTGEEIRQYSKEYQLTETSSRNGASDENGGAERFSQGQVGMINFKTLYGSKFLDKTKFAYQTRRAAQAPHTQDQGASLSHSILLESAKDQLDEQSQHALKSIIEKHEKLKEYIEIQKAIDTYQGYLREIQRLRVTQHAGYVVPTTYGGGGGSVDSKAYNPVAPHTHLDDSEHKDLIKYHLAQQRLLRIDQSVNSMGQITQRSQTKLPKISLKEYSQAPIRIHQITQQTVRKENPRINPQGRIKGSMFLVVKKIHRANMNPIESRKIVINERPDSNQKSQSYNALLQTSLDDDMPLLLRPESLEEVFHFPVPSFIEKPVSSTMHEGTIEKPMKFEITIKTTKKPLSTASSGDSRESK</sequence>
<feature type="region of interest" description="Disordered" evidence="1">
    <location>
        <begin position="1"/>
        <end position="48"/>
    </location>
</feature>
<evidence type="ECO:0000256" key="1">
    <source>
        <dbReference type="SAM" id="MobiDB-lite"/>
    </source>
</evidence>
<protein>
    <submittedName>
        <fullName evidence="2">Uncharacterized protein</fullName>
    </submittedName>
</protein>
<reference evidence="2" key="1">
    <citation type="submission" date="2019-06" db="EMBL/GenBank/DDBJ databases">
        <authorList>
            <person name="Zheng W."/>
        </authorList>
    </citation>
    <scope>NUCLEOTIDE SEQUENCE</scope>
    <source>
        <strain evidence="2">QDHG01</strain>
    </source>
</reference>
<feature type="compositionally biased region" description="Polar residues" evidence="1">
    <location>
        <begin position="151"/>
        <end position="163"/>
    </location>
</feature>
<accession>A0A8J8T3J2</accession>
<dbReference type="Proteomes" id="UP000785679">
    <property type="component" value="Unassembled WGS sequence"/>
</dbReference>